<keyword evidence="2" id="KW-1185">Reference proteome</keyword>
<dbReference type="RefSeq" id="WP_183495700.1">
    <property type="nucleotide sequence ID" value="NZ_JACIFF010000005.1"/>
</dbReference>
<dbReference type="AlphaFoldDB" id="A0A840E746"/>
<proteinExistence type="predicted"/>
<evidence type="ECO:0000313" key="1">
    <source>
        <dbReference type="EMBL" id="MBB4079445.1"/>
    </source>
</evidence>
<name>A0A840E746_9BACT</name>
<reference evidence="1 2" key="1">
    <citation type="submission" date="2020-08" db="EMBL/GenBank/DDBJ databases">
        <title>Genomic Encyclopedia of Type Strains, Phase IV (KMG-IV): sequencing the most valuable type-strain genomes for metagenomic binning, comparative biology and taxonomic classification.</title>
        <authorList>
            <person name="Goeker M."/>
        </authorList>
    </citation>
    <scope>NUCLEOTIDE SEQUENCE [LARGE SCALE GENOMIC DNA]</scope>
    <source>
        <strain evidence="1 2">DSM 105137</strain>
    </source>
</reference>
<evidence type="ECO:0008006" key="3">
    <source>
        <dbReference type="Google" id="ProtNLM"/>
    </source>
</evidence>
<dbReference type="Proteomes" id="UP000576209">
    <property type="component" value="Unassembled WGS sequence"/>
</dbReference>
<comment type="caution">
    <text evidence="1">The sequence shown here is derived from an EMBL/GenBank/DDBJ whole genome shotgun (WGS) entry which is preliminary data.</text>
</comment>
<dbReference type="EMBL" id="JACIFF010000005">
    <property type="protein sequence ID" value="MBB4079445.1"/>
    <property type="molecule type" value="Genomic_DNA"/>
</dbReference>
<protein>
    <recommendedName>
        <fullName evidence="3">Cobalamin biosynthesis protein CbiG</fullName>
    </recommendedName>
</protein>
<gene>
    <name evidence="1" type="ORF">GGR28_002070</name>
</gene>
<organism evidence="1 2">
    <name type="scientific">Neolewinella aquimaris</name>
    <dbReference type="NCBI Taxonomy" id="1835722"/>
    <lineage>
        <taxon>Bacteria</taxon>
        <taxon>Pseudomonadati</taxon>
        <taxon>Bacteroidota</taxon>
        <taxon>Saprospiria</taxon>
        <taxon>Saprospirales</taxon>
        <taxon>Lewinellaceae</taxon>
        <taxon>Neolewinella</taxon>
    </lineage>
</organism>
<evidence type="ECO:0000313" key="2">
    <source>
        <dbReference type="Proteomes" id="UP000576209"/>
    </source>
</evidence>
<sequence>MFSHFFAIDWSARNVPSPAKPSKDAVWLAEGSARQGSEVATRYFRTRQACVAYVEARLLALHGERVLVGWDFSFGYPKGFAKALRLKGKPAWRAVWDCIDQLVTDEPDNRNNRFCVGAMLNQRTGAPAGPFWGVPTGQSGIFLGSRKDFNYPVPTRRGLLNERRATERLHSRMQPAWKLAYTGSVGSQALLGIPRVRYLRDHSGLSDRSFIWPFEEHWAGNAGAMILHAEIYPSMITLPLTDAIRDREQVESYVRWLRDRQQREELRGLLHRPWGTGDKLHRRVVNHEGWVLGLKSGRGEDSCGGRKKRIFAPFKPTSAHDITQDSLRTDLRLS</sequence>
<accession>A0A840E746</accession>